<evidence type="ECO:0000313" key="3">
    <source>
        <dbReference type="Proteomes" id="UP000070160"/>
    </source>
</evidence>
<evidence type="ECO:0000313" key="2">
    <source>
        <dbReference type="EMBL" id="KXB90480.1"/>
    </source>
</evidence>
<dbReference type="InterPro" id="IPR000510">
    <property type="entry name" value="Nase/OxRdtase_comp1"/>
</dbReference>
<accession>A0A134CE80</accession>
<protein>
    <recommendedName>
        <fullName evidence="1">Nitrogenase/oxidoreductase component 1 domain-containing protein</fullName>
    </recommendedName>
</protein>
<dbReference type="RefSeq" id="WP_235808659.1">
    <property type="nucleotide sequence ID" value="NZ_KQ960953.1"/>
</dbReference>
<dbReference type="STRING" id="1588748.HMPREF3182_01234"/>
<evidence type="ECO:0000259" key="1">
    <source>
        <dbReference type="Pfam" id="PF00148"/>
    </source>
</evidence>
<dbReference type="AlphaFoldDB" id="A0A134CE80"/>
<dbReference type="Gene3D" id="3.40.50.1980">
    <property type="entry name" value="Nitrogenase molybdenum iron protein domain"/>
    <property type="match status" value="1"/>
</dbReference>
<proteinExistence type="predicted"/>
<sequence length="445" mass="50307">MMLVHVQETEKKQKNCFVLPIKDASFPTFFYDGLQYSPPARGTWNIVHTNMLVPGSHQIYICALGCLRGVVLTAAEMGALSRFSSIVIEEKQLFDGTMEDVIIRGIGEILARLPSMPTACFLYPSCVHHFMGCDLRGICKQLTTLYKETKFVLCWMDPIRRNSKLTAEMRTRRQIYSLIEPQQKDPLAINIIGSNLPILNTCQLYELLQQNGYHVYQLPTCKTYDEYQKMGSSILNIGQEPLAHVALDALEQRLGQAQLYISNSWNYEEIEQHLQQVAMQLHIPCPAYEQEKKQCDAALLGALQVVQDRPIAIDFTAVSRPFSLARLLLKHGFLVDRIYCDVASADEAADVSFLQMHYPDVMIYSVRHVNMKGQVEKGQSEYIAIGQKAAYYTGTSHFVNIVEGGGLRDFAGIIELAKKLSEAVRQEQRAEEVIQHKGWGCTLCQ</sequence>
<gene>
    <name evidence="2" type="ORF">HMPREF3182_01234</name>
</gene>
<dbReference type="Proteomes" id="UP000070160">
    <property type="component" value="Unassembled WGS sequence"/>
</dbReference>
<dbReference type="PATRIC" id="fig|1588748.3.peg.1192"/>
<dbReference type="GO" id="GO:0016491">
    <property type="term" value="F:oxidoreductase activity"/>
    <property type="evidence" value="ECO:0007669"/>
    <property type="project" value="InterPro"/>
</dbReference>
<organism evidence="2 3">
    <name type="scientific">Megasphaera hutchinsoni</name>
    <dbReference type="NCBI Taxonomy" id="1588748"/>
    <lineage>
        <taxon>Bacteria</taxon>
        <taxon>Bacillati</taxon>
        <taxon>Bacillota</taxon>
        <taxon>Negativicutes</taxon>
        <taxon>Veillonellales</taxon>
        <taxon>Veillonellaceae</taxon>
        <taxon>Megasphaera</taxon>
    </lineage>
</organism>
<comment type="caution">
    <text evidence="2">The sequence shown here is derived from an EMBL/GenBank/DDBJ whole genome shotgun (WGS) entry which is preliminary data.</text>
</comment>
<keyword evidence="3" id="KW-1185">Reference proteome</keyword>
<name>A0A134CE80_9FIRM</name>
<feature type="domain" description="Nitrogenase/oxidoreductase component 1" evidence="1">
    <location>
        <begin position="82"/>
        <end position="395"/>
    </location>
</feature>
<dbReference type="SUPFAM" id="SSF53807">
    <property type="entry name" value="Helical backbone' metal receptor"/>
    <property type="match status" value="1"/>
</dbReference>
<dbReference type="EMBL" id="LSDT01000046">
    <property type="protein sequence ID" value="KXB90480.1"/>
    <property type="molecule type" value="Genomic_DNA"/>
</dbReference>
<reference evidence="3" key="1">
    <citation type="submission" date="2016-01" db="EMBL/GenBank/DDBJ databases">
        <authorList>
            <person name="Mitreva M."/>
            <person name="Pepin K.H."/>
            <person name="Mihindukulasuriya K.A."/>
            <person name="Fulton R."/>
            <person name="Fronick C."/>
            <person name="O'Laughlin M."/>
            <person name="Miner T."/>
            <person name="Herter B."/>
            <person name="Rosa B.A."/>
            <person name="Cordes M."/>
            <person name="Tomlinson C."/>
            <person name="Wollam A."/>
            <person name="Palsikar V.B."/>
            <person name="Mardis E.R."/>
            <person name="Wilson R.K."/>
        </authorList>
    </citation>
    <scope>NUCLEOTIDE SEQUENCE [LARGE SCALE GENOMIC DNA]</scope>
    <source>
        <strain evidence="3">KA00182</strain>
    </source>
</reference>
<dbReference type="Pfam" id="PF00148">
    <property type="entry name" value="Oxidored_nitro"/>
    <property type="match status" value="1"/>
</dbReference>